<dbReference type="Pfam" id="PF08321">
    <property type="entry name" value="PPP5"/>
    <property type="match status" value="1"/>
</dbReference>
<dbReference type="GO" id="GO:0046872">
    <property type="term" value="F:metal ion binding"/>
    <property type="evidence" value="ECO:0007669"/>
    <property type="project" value="UniProtKB-KW"/>
</dbReference>
<evidence type="ECO:0000256" key="17">
    <source>
        <dbReference type="PROSITE-ProRule" id="PRU00339"/>
    </source>
</evidence>
<dbReference type="Gene3D" id="1.25.40.10">
    <property type="entry name" value="Tetratricopeptide repeat domain"/>
    <property type="match status" value="1"/>
</dbReference>
<evidence type="ECO:0000313" key="20">
    <source>
        <dbReference type="Proteomes" id="UP000478008"/>
    </source>
</evidence>
<keyword evidence="20" id="KW-1185">Reference proteome</keyword>
<keyword evidence="11" id="KW-0464">Manganese</keyword>
<evidence type="ECO:0000256" key="3">
    <source>
        <dbReference type="ARBA" id="ARBA00004123"/>
    </source>
</evidence>
<dbReference type="InterPro" id="IPR006186">
    <property type="entry name" value="Ser/Thr-sp_prot-phosphatase"/>
</dbReference>
<organism evidence="19 20">
    <name type="scientific">Dekkera bruxellensis</name>
    <name type="common">Brettanomyces custersii</name>
    <dbReference type="NCBI Taxonomy" id="5007"/>
    <lineage>
        <taxon>Eukaryota</taxon>
        <taxon>Fungi</taxon>
        <taxon>Dikarya</taxon>
        <taxon>Ascomycota</taxon>
        <taxon>Saccharomycotina</taxon>
        <taxon>Pichiomycetes</taxon>
        <taxon>Pichiales</taxon>
        <taxon>Pichiaceae</taxon>
        <taxon>Brettanomyces</taxon>
    </lineage>
</organism>
<evidence type="ECO:0000256" key="15">
    <source>
        <dbReference type="ARBA" id="ARBA00073946"/>
    </source>
</evidence>
<evidence type="ECO:0000256" key="1">
    <source>
        <dbReference type="ARBA" id="ARBA00001936"/>
    </source>
</evidence>
<comment type="subcellular location">
    <subcellularLocation>
        <location evidence="3">Nucleus</location>
    </subcellularLocation>
</comment>
<evidence type="ECO:0000256" key="13">
    <source>
        <dbReference type="ARBA" id="ARBA00047986"/>
    </source>
</evidence>
<dbReference type="Proteomes" id="UP000478008">
    <property type="component" value="Unassembled WGS sequence"/>
</dbReference>
<dbReference type="PRINTS" id="PR00114">
    <property type="entry name" value="STPHPHTASE"/>
</dbReference>
<dbReference type="InterPro" id="IPR013235">
    <property type="entry name" value="PPP_dom"/>
</dbReference>
<dbReference type="InterPro" id="IPR051134">
    <property type="entry name" value="PPP_phosphatase"/>
</dbReference>
<feature type="domain" description="Serine/threonine specific protein phosphatases" evidence="18">
    <location>
        <begin position="199"/>
        <end position="492"/>
    </location>
</feature>
<dbReference type="InterPro" id="IPR041753">
    <property type="entry name" value="PP5_C"/>
</dbReference>
<dbReference type="SUPFAM" id="SSF56300">
    <property type="entry name" value="Metallo-dependent phosphatases"/>
    <property type="match status" value="1"/>
</dbReference>
<comment type="cofactor">
    <cofactor evidence="2">
        <name>Mg(2+)</name>
        <dbReference type="ChEBI" id="CHEBI:18420"/>
    </cofactor>
</comment>
<evidence type="ECO:0000259" key="18">
    <source>
        <dbReference type="SMART" id="SM00156"/>
    </source>
</evidence>
<comment type="catalytic activity">
    <reaction evidence="13">
        <text>O-phospho-L-seryl-[protein] + H2O = L-seryl-[protein] + phosphate</text>
        <dbReference type="Rhea" id="RHEA:20629"/>
        <dbReference type="Rhea" id="RHEA-COMP:9863"/>
        <dbReference type="Rhea" id="RHEA-COMP:11604"/>
        <dbReference type="ChEBI" id="CHEBI:15377"/>
        <dbReference type="ChEBI" id="CHEBI:29999"/>
        <dbReference type="ChEBI" id="CHEBI:43474"/>
        <dbReference type="ChEBI" id="CHEBI:83421"/>
        <dbReference type="EC" id="3.1.3.16"/>
    </reaction>
    <physiologicalReaction direction="left-to-right" evidence="13">
        <dbReference type="Rhea" id="RHEA:20630"/>
    </physiologicalReaction>
</comment>
<accession>A0A7D9H2R9</accession>
<dbReference type="InterPro" id="IPR011990">
    <property type="entry name" value="TPR-like_helical_dom_sf"/>
</dbReference>
<dbReference type="FunFam" id="3.60.21.10:FF:000036">
    <property type="entry name" value="Serine/threonine protein phosphatase 5"/>
    <property type="match status" value="1"/>
</dbReference>
<dbReference type="AlphaFoldDB" id="A0A7D9H2R9"/>
<dbReference type="Pfam" id="PF00515">
    <property type="entry name" value="TPR_1"/>
    <property type="match status" value="1"/>
</dbReference>
<dbReference type="PIRSF" id="PIRSF033096">
    <property type="entry name" value="PPPtase_5"/>
    <property type="match status" value="1"/>
</dbReference>
<keyword evidence="8" id="KW-0378">Hydrolase</keyword>
<dbReference type="PANTHER" id="PTHR45668:SF5">
    <property type="entry name" value="SERINE_THREONINE-PROTEIN PHOSPHATASE 5"/>
    <property type="match status" value="1"/>
</dbReference>
<evidence type="ECO:0000256" key="12">
    <source>
        <dbReference type="ARBA" id="ARBA00023242"/>
    </source>
</evidence>
<reference evidence="19 20" key="1">
    <citation type="submission" date="2019-07" db="EMBL/GenBank/DDBJ databases">
        <authorList>
            <person name="Friedrich A."/>
            <person name="Schacherer J."/>
        </authorList>
    </citation>
    <scope>NUCLEOTIDE SEQUENCE [LARGE SCALE GENOMIC DNA]</scope>
</reference>
<keyword evidence="6" id="KW-0479">Metal-binding</keyword>
<evidence type="ECO:0000256" key="5">
    <source>
        <dbReference type="ARBA" id="ARBA00013081"/>
    </source>
</evidence>
<dbReference type="SMART" id="SM00028">
    <property type="entry name" value="TPR"/>
    <property type="match status" value="3"/>
</dbReference>
<dbReference type="InterPro" id="IPR019734">
    <property type="entry name" value="TPR_rpt"/>
</dbReference>
<evidence type="ECO:0000256" key="2">
    <source>
        <dbReference type="ARBA" id="ARBA00001946"/>
    </source>
</evidence>
<dbReference type="PANTHER" id="PTHR45668">
    <property type="entry name" value="SERINE/THREONINE-PROTEIN PHOSPHATASE 5-RELATED"/>
    <property type="match status" value="1"/>
</dbReference>
<dbReference type="GO" id="GO:0004722">
    <property type="term" value="F:protein serine/threonine phosphatase activity"/>
    <property type="evidence" value="ECO:0007669"/>
    <property type="project" value="UniProtKB-EC"/>
</dbReference>
<dbReference type="Pfam" id="PF00149">
    <property type="entry name" value="Metallophos"/>
    <property type="match status" value="1"/>
</dbReference>
<dbReference type="EMBL" id="CABFWN010000008">
    <property type="protein sequence ID" value="VUG20401.1"/>
    <property type="molecule type" value="Genomic_DNA"/>
</dbReference>
<dbReference type="EC" id="3.1.3.16" evidence="5"/>
<comment type="cofactor">
    <cofactor evidence="1">
        <name>Mn(2+)</name>
        <dbReference type="ChEBI" id="CHEBI:29035"/>
    </cofactor>
</comment>
<dbReference type="GO" id="GO:0005634">
    <property type="term" value="C:nucleus"/>
    <property type="evidence" value="ECO:0007669"/>
    <property type="project" value="UniProtKB-SubCell"/>
</dbReference>
<dbReference type="Gene3D" id="3.60.21.10">
    <property type="match status" value="1"/>
</dbReference>
<gene>
    <name evidence="19" type="primary">PPT1</name>
    <name evidence="19" type="ORF">DEBR0S8_00870G</name>
</gene>
<feature type="repeat" description="TPR" evidence="17">
    <location>
        <begin position="10"/>
        <end position="43"/>
    </location>
</feature>
<dbReference type="CDD" id="cd07417">
    <property type="entry name" value="MPP_PP5_C"/>
    <property type="match status" value="1"/>
</dbReference>
<dbReference type="SUPFAM" id="SSF48452">
    <property type="entry name" value="TPR-like"/>
    <property type="match status" value="1"/>
</dbReference>
<evidence type="ECO:0000313" key="19">
    <source>
        <dbReference type="EMBL" id="VUG20401.1"/>
    </source>
</evidence>
<protein>
    <recommendedName>
        <fullName evidence="15">Serine/threonine-protein phosphatase T</fullName>
        <ecNumber evidence="5">3.1.3.16</ecNumber>
    </recommendedName>
</protein>
<evidence type="ECO:0000256" key="4">
    <source>
        <dbReference type="ARBA" id="ARBA00008786"/>
    </source>
</evidence>
<name>A0A7D9H2R9_DEKBR</name>
<keyword evidence="12" id="KW-0539">Nucleus</keyword>
<evidence type="ECO:0000256" key="16">
    <source>
        <dbReference type="PIRSR" id="PIRSR033096-1"/>
    </source>
</evidence>
<keyword evidence="7" id="KW-0677">Repeat</keyword>
<evidence type="ECO:0000256" key="6">
    <source>
        <dbReference type="ARBA" id="ARBA00022723"/>
    </source>
</evidence>
<evidence type="ECO:0000256" key="9">
    <source>
        <dbReference type="ARBA" id="ARBA00022803"/>
    </source>
</evidence>
<evidence type="ECO:0000256" key="10">
    <source>
        <dbReference type="ARBA" id="ARBA00022912"/>
    </source>
</evidence>
<evidence type="ECO:0000256" key="8">
    <source>
        <dbReference type="ARBA" id="ARBA00022801"/>
    </source>
</evidence>
<comment type="catalytic activity">
    <reaction evidence="14">
        <text>O-phospho-L-threonyl-[protein] + H2O = L-threonyl-[protein] + phosphate</text>
        <dbReference type="Rhea" id="RHEA:47004"/>
        <dbReference type="Rhea" id="RHEA-COMP:11060"/>
        <dbReference type="Rhea" id="RHEA-COMP:11605"/>
        <dbReference type="ChEBI" id="CHEBI:15377"/>
        <dbReference type="ChEBI" id="CHEBI:30013"/>
        <dbReference type="ChEBI" id="CHEBI:43474"/>
        <dbReference type="ChEBI" id="CHEBI:61977"/>
        <dbReference type="EC" id="3.1.3.16"/>
    </reaction>
    <physiologicalReaction direction="left-to-right" evidence="14">
        <dbReference type="Rhea" id="RHEA:47005"/>
    </physiologicalReaction>
</comment>
<sequence length="508" mass="58323">MSEDLMLKKAEELKKKGNDQLKKKDYDKAIDFYTQAIEIKPTAVFYSNRAQANIKKENFGLALNDANDAIKLNPQYLKGYYRRAVAYSGMIEYKNSLKDIKHVLSKAPNDKNAKKLEKNLEKMIRQIRFEQAIQVEEDRSILDQLDFANMLDEKNDSSNRLPELDIHITKEAKRQKVSVDMTFDYIEKMVELFKDGKTLPKKHAYAIVSATAELFRNEKALVELSLPGDENAKKNCRSATAKKITVCGDTHGQFYDVLNIFGKFGKVSPEHTYLFNGDFVDRGSWSCEVAFLLYSLKLLYPDNLFIDRGNHETDDMNQVYGFQSEVKAKYTDRLFRCFSESFNCLPYSTLIGHQYLVMHGGLFSSDDVTLDDIRNIDRFKHRQPPKEGLEMELLWTDPQPAEGRSPSKRGIGLQFGPDVTKKFCEKNDLKMIIRSHEVRIGGYEIEHEGKLATVFSAPHYCDSETNLGAVMNVTFGSDLKYHEEFDTFEAVPHPDIPPMAYCQDRLGF</sequence>
<evidence type="ECO:0000256" key="7">
    <source>
        <dbReference type="ARBA" id="ARBA00022737"/>
    </source>
</evidence>
<keyword evidence="9 17" id="KW-0802">TPR repeat</keyword>
<dbReference type="PROSITE" id="PS50005">
    <property type="entry name" value="TPR"/>
    <property type="match status" value="1"/>
</dbReference>
<feature type="active site" description="Proton donor/acceptor" evidence="16">
    <location>
        <position position="311"/>
    </location>
</feature>
<proteinExistence type="inferred from homology"/>
<comment type="similarity">
    <text evidence="4">Belongs to the PPP phosphatase family. PP-5 (PP-T) subfamily.</text>
</comment>
<evidence type="ECO:0000256" key="14">
    <source>
        <dbReference type="ARBA" id="ARBA00048832"/>
    </source>
</evidence>
<evidence type="ECO:0000256" key="11">
    <source>
        <dbReference type="ARBA" id="ARBA00023211"/>
    </source>
</evidence>
<dbReference type="InterPro" id="IPR029052">
    <property type="entry name" value="Metallo-depent_PP-like"/>
</dbReference>
<dbReference type="InterPro" id="IPR004843">
    <property type="entry name" value="Calcineurin-like_PHP"/>
</dbReference>
<keyword evidence="10" id="KW-0904">Protein phosphatase</keyword>
<dbReference type="SMART" id="SM00156">
    <property type="entry name" value="PP2Ac"/>
    <property type="match status" value="1"/>
</dbReference>
<dbReference type="GO" id="GO:0005737">
    <property type="term" value="C:cytoplasm"/>
    <property type="evidence" value="ECO:0007669"/>
    <property type="project" value="UniProtKB-ARBA"/>
</dbReference>